<evidence type="ECO:0000256" key="3">
    <source>
        <dbReference type="ARBA" id="ARBA00022679"/>
    </source>
</evidence>
<dbReference type="SUPFAM" id="SSF52266">
    <property type="entry name" value="SGNH hydrolase"/>
    <property type="match status" value="1"/>
</dbReference>
<dbReference type="RefSeq" id="WP_283762616.1">
    <property type="nucleotide sequence ID" value="NZ_JAQPOK010000082.1"/>
</dbReference>
<protein>
    <recommendedName>
        <fullName evidence="7">AlgX/AlgJ SGNH hydrolase-like domain-containing protein</fullName>
    </recommendedName>
</protein>
<keyword evidence="6" id="KW-0016">Alginate biosynthesis</keyword>
<evidence type="ECO:0000256" key="1">
    <source>
        <dbReference type="ARBA" id="ARBA00004418"/>
    </source>
</evidence>
<evidence type="ECO:0000256" key="2">
    <source>
        <dbReference type="ARBA" id="ARBA00005182"/>
    </source>
</evidence>
<evidence type="ECO:0000256" key="4">
    <source>
        <dbReference type="ARBA" id="ARBA00022729"/>
    </source>
</evidence>
<evidence type="ECO:0000256" key="5">
    <source>
        <dbReference type="ARBA" id="ARBA00022764"/>
    </source>
</evidence>
<evidence type="ECO:0000259" key="7">
    <source>
        <dbReference type="Pfam" id="PF16822"/>
    </source>
</evidence>
<accession>A0ABT7BJE6</accession>
<keyword evidence="3" id="KW-0808">Transferase</keyword>
<gene>
    <name evidence="8" type="ORF">PJF56_10555</name>
</gene>
<dbReference type="InterPro" id="IPR031811">
    <property type="entry name" value="ALGX/ALGJ_SGNH-like"/>
</dbReference>
<evidence type="ECO:0000313" key="9">
    <source>
        <dbReference type="Proteomes" id="UP001231370"/>
    </source>
</evidence>
<comment type="subcellular location">
    <subcellularLocation>
        <location evidence="1">Periplasm</location>
    </subcellularLocation>
</comment>
<dbReference type="EMBL" id="JAQPOK010000082">
    <property type="protein sequence ID" value="MDJ1179306.1"/>
    <property type="molecule type" value="Genomic_DNA"/>
</dbReference>
<dbReference type="Proteomes" id="UP001231370">
    <property type="component" value="Unassembled WGS sequence"/>
</dbReference>
<name>A0ABT7BJE6_9CYAN</name>
<comment type="caution">
    <text evidence="8">The sequence shown here is derived from an EMBL/GenBank/DDBJ whole genome shotgun (WGS) entry which is preliminary data.</text>
</comment>
<dbReference type="InterPro" id="IPR036514">
    <property type="entry name" value="SGNH_hydro_sf"/>
</dbReference>
<dbReference type="Pfam" id="PF16822">
    <property type="entry name" value="ALGX"/>
    <property type="match status" value="1"/>
</dbReference>
<comment type="pathway">
    <text evidence="2">Glycan biosynthesis; alginate biosynthesis.</text>
</comment>
<reference evidence="8 9" key="1">
    <citation type="submission" date="2023-01" db="EMBL/GenBank/DDBJ databases">
        <title>Novel diversity within Roseofilum (Cyanobacteria; Desertifilaceae) from marine benthic mats with descriptions of four novel species.</title>
        <authorList>
            <person name="Wang Y."/>
            <person name="Berthold D.E."/>
            <person name="Hu J."/>
            <person name="Lefler F.W."/>
            <person name="Laughinghouse H.D. IV."/>
        </authorList>
    </citation>
    <scope>NUCLEOTIDE SEQUENCE [LARGE SCALE GENOMIC DNA]</scope>
    <source>
        <strain evidence="8 9">BLCC-M91</strain>
    </source>
</reference>
<feature type="domain" description="AlgX/AlgJ SGNH hydrolase-like" evidence="7">
    <location>
        <begin position="221"/>
        <end position="344"/>
    </location>
</feature>
<keyword evidence="4" id="KW-0732">Signal</keyword>
<keyword evidence="9" id="KW-1185">Reference proteome</keyword>
<proteinExistence type="predicted"/>
<organism evidence="8 9">
    <name type="scientific">Roseofilum halophilum BLCC-M91</name>
    <dbReference type="NCBI Taxonomy" id="3022259"/>
    <lineage>
        <taxon>Bacteria</taxon>
        <taxon>Bacillati</taxon>
        <taxon>Cyanobacteriota</taxon>
        <taxon>Cyanophyceae</taxon>
        <taxon>Desertifilales</taxon>
        <taxon>Desertifilaceae</taxon>
        <taxon>Roseofilum</taxon>
        <taxon>Roseofilum halophilum</taxon>
    </lineage>
</organism>
<evidence type="ECO:0000313" key="8">
    <source>
        <dbReference type="EMBL" id="MDJ1179306.1"/>
    </source>
</evidence>
<evidence type="ECO:0000256" key="6">
    <source>
        <dbReference type="ARBA" id="ARBA00022841"/>
    </source>
</evidence>
<sequence>MRFKKASQTFANFCLILLISLGLTEIIFRVYNYLNPSFIFHDNSYNRFRGKPLAPEYNFNLNSQGFKDVEFQVEKDPETFRILGLGDSFAYGVVPYDYNYYTRLEEKLKQRDYQLEIINMGIPNLSPKDYLALLVTEGLALNPDMVMVSFFIGNDFDDSQRSIWSYSYVFSFFKFLIDLQNSYEGKVIHGNLEYQDDQPTLTDEKYLQIEMGRSDLFWVENSELESQVQGAMEYLREIQELCDRQDIDLLVILIPDELQVNPNLQAKVIDAQQMNLDDFDFSLPNQYLQEELTEAEIAFLDLLPYFQGYSELEQLYKPNDSHWNIAGNELAAELIFQYLQRTPEQIEL</sequence>
<keyword evidence="5" id="KW-0574">Periplasm</keyword>
<dbReference type="Gene3D" id="3.40.50.1110">
    <property type="entry name" value="SGNH hydrolase"/>
    <property type="match status" value="1"/>
</dbReference>